<dbReference type="CDD" id="cd20175">
    <property type="entry name" value="ThyX"/>
    <property type="match status" value="1"/>
</dbReference>
<dbReference type="InterPro" id="IPR003669">
    <property type="entry name" value="Thymidylate_synthase_ThyX"/>
</dbReference>
<dbReference type="Gene3D" id="3.30.1360.170">
    <property type="match status" value="1"/>
</dbReference>
<proteinExistence type="predicted"/>
<keyword evidence="1" id="KW-0489">Methyltransferase</keyword>
<dbReference type="GO" id="GO:0032259">
    <property type="term" value="P:methylation"/>
    <property type="evidence" value="ECO:0007669"/>
    <property type="project" value="UniProtKB-KW"/>
</dbReference>
<dbReference type="GO" id="GO:0004799">
    <property type="term" value="F:thymidylate synthase activity"/>
    <property type="evidence" value="ECO:0007669"/>
    <property type="project" value="TreeGrafter"/>
</dbReference>
<keyword evidence="1" id="KW-0808">Transferase</keyword>
<accession>A0A485M576</accession>
<dbReference type="GO" id="GO:0006231">
    <property type="term" value="P:dTMP biosynthetic process"/>
    <property type="evidence" value="ECO:0007669"/>
    <property type="project" value="InterPro"/>
</dbReference>
<gene>
    <name evidence="1" type="primary">thyX</name>
    <name evidence="1" type="ORF">SCFA_890016</name>
</gene>
<dbReference type="GO" id="GO:0070402">
    <property type="term" value="F:NADPH binding"/>
    <property type="evidence" value="ECO:0007669"/>
    <property type="project" value="TreeGrafter"/>
</dbReference>
<dbReference type="PANTHER" id="PTHR34934">
    <property type="entry name" value="FLAVIN-DEPENDENT THYMIDYLATE SYNTHASE"/>
    <property type="match status" value="1"/>
</dbReference>
<reference evidence="1" key="1">
    <citation type="submission" date="2019-03" db="EMBL/GenBank/DDBJ databases">
        <authorList>
            <person name="Hao L."/>
        </authorList>
    </citation>
    <scope>NUCLEOTIDE SEQUENCE</scope>
</reference>
<dbReference type="GO" id="GO:0050660">
    <property type="term" value="F:flavin adenine dinucleotide binding"/>
    <property type="evidence" value="ECO:0007669"/>
    <property type="project" value="InterPro"/>
</dbReference>
<dbReference type="PANTHER" id="PTHR34934:SF1">
    <property type="entry name" value="FLAVIN-DEPENDENT THYMIDYLATE SYNTHASE"/>
    <property type="match status" value="1"/>
</dbReference>
<dbReference type="AlphaFoldDB" id="A0A485M576"/>
<name>A0A485M576_9ZZZZ</name>
<dbReference type="EMBL" id="CAADRM010000157">
    <property type="protein sequence ID" value="VFU18671.1"/>
    <property type="molecule type" value="Genomic_DNA"/>
</dbReference>
<sequence length="235" mass="27729">MKYFADEYHHIERWKELRKDLFRNEEPAIKLIGMTTPTEEMLSQGVTTETLPAYTARQSHESAGTHEDDLRLNKKLISWEHLTCLEAVQFVYYVTGVSKSLAGQWTRHRIGIGWTFRSTRYVKASKNMFIYPALEYLDSEDTVKAAYQAYEREHRHAMEVYDELKDLGIRNQELRRLMPVGWSTAAYVYVNARSLRHFFELRLDKSAEWEIRRLAYLMFNDVMKIAPTLFEDLAG</sequence>
<dbReference type="NCBIfam" id="TIGR02170">
    <property type="entry name" value="thyX"/>
    <property type="match status" value="1"/>
</dbReference>
<dbReference type="EC" id="2.1.1.148" evidence="1"/>
<dbReference type="InterPro" id="IPR036098">
    <property type="entry name" value="Thymidylate_synthase_ThyX_sf"/>
</dbReference>
<dbReference type="PROSITE" id="PS51331">
    <property type="entry name" value="THYX"/>
    <property type="match status" value="1"/>
</dbReference>
<organism evidence="1">
    <name type="scientific">anaerobic digester metagenome</name>
    <dbReference type="NCBI Taxonomy" id="1263854"/>
    <lineage>
        <taxon>unclassified sequences</taxon>
        <taxon>metagenomes</taxon>
        <taxon>ecological metagenomes</taxon>
    </lineage>
</organism>
<protein>
    <submittedName>
        <fullName evidence="1">Thymidylate synthase ThyX</fullName>
        <ecNumber evidence="1">2.1.1.148</ecNumber>
    </submittedName>
</protein>
<dbReference type="GO" id="GO:0050797">
    <property type="term" value="F:thymidylate synthase (FAD) activity"/>
    <property type="evidence" value="ECO:0007669"/>
    <property type="project" value="UniProtKB-EC"/>
</dbReference>
<evidence type="ECO:0000313" key="1">
    <source>
        <dbReference type="EMBL" id="VFU18671.1"/>
    </source>
</evidence>
<dbReference type="SUPFAM" id="SSF69796">
    <property type="entry name" value="Thymidylate synthase-complementing protein Thy1"/>
    <property type="match status" value="1"/>
</dbReference>
<dbReference type="Pfam" id="PF02511">
    <property type="entry name" value="Thy1"/>
    <property type="match status" value="1"/>
</dbReference>